<evidence type="ECO:0000313" key="11">
    <source>
        <dbReference type="Proteomes" id="UP000002216"/>
    </source>
</evidence>
<keyword evidence="5 8" id="KW-0378">Hydrolase</keyword>
<proteinExistence type="inferred from homology"/>
<reference evidence="10 11" key="1">
    <citation type="journal article" date="2009" name="Stand. Genomic Sci.">
        <title>Complete genome sequence of Desulfomicrobium baculatum type strain (X).</title>
        <authorList>
            <person name="Copeland A."/>
            <person name="Spring S."/>
            <person name="Goker M."/>
            <person name="Schneider S."/>
            <person name="Lapidus A."/>
            <person name="Del Rio T.G."/>
            <person name="Tice H."/>
            <person name="Cheng J.F."/>
            <person name="Chen F."/>
            <person name="Nolan M."/>
            <person name="Bruce D."/>
            <person name="Goodwin L."/>
            <person name="Pitluck S."/>
            <person name="Ivanova N."/>
            <person name="Mavrommatis K."/>
            <person name="Ovchinnikova G."/>
            <person name="Pati A."/>
            <person name="Chen A."/>
            <person name="Palaniappan K."/>
            <person name="Land M."/>
            <person name="Hauser L."/>
            <person name="Chang Y.J."/>
            <person name="Jeffries C.C."/>
            <person name="Meincke L."/>
            <person name="Sims D."/>
            <person name="Brettin T."/>
            <person name="Detter J.C."/>
            <person name="Han C."/>
            <person name="Chain P."/>
            <person name="Bristow J."/>
            <person name="Eisen J.A."/>
            <person name="Markowitz V."/>
            <person name="Hugenholtz P."/>
            <person name="Kyrpides N.C."/>
            <person name="Klenk H.P."/>
            <person name="Lucas S."/>
        </authorList>
    </citation>
    <scope>NUCLEOTIDE SEQUENCE [LARGE SCALE GENOMIC DNA]</scope>
    <source>
        <strain evidence="11">DSM 4028 / VKM B-1378 / X</strain>
    </source>
</reference>
<dbReference type="EC" id="3.1.3.15" evidence="3 8"/>
<evidence type="ECO:0000313" key="10">
    <source>
        <dbReference type="EMBL" id="ACU91495.1"/>
    </source>
</evidence>
<dbReference type="CDD" id="cd12110">
    <property type="entry name" value="PHP_HisPPase_Hisj_like"/>
    <property type="match status" value="1"/>
</dbReference>
<comment type="pathway">
    <text evidence="1 8">Amino-acid biosynthesis; L-histidine biosynthesis; L-histidine from 5-phospho-alpha-D-ribose 1-diphosphate: step 8/9.</text>
</comment>
<accession>C7LQ13</accession>
<dbReference type="SUPFAM" id="SSF89550">
    <property type="entry name" value="PHP domain-like"/>
    <property type="match status" value="1"/>
</dbReference>
<gene>
    <name evidence="10" type="ordered locus">Dbac_3423</name>
</gene>
<keyword evidence="11" id="KW-1185">Reference proteome</keyword>
<dbReference type="GO" id="GO:0000105">
    <property type="term" value="P:L-histidine biosynthetic process"/>
    <property type="evidence" value="ECO:0007669"/>
    <property type="project" value="UniProtKB-UniRule"/>
</dbReference>
<evidence type="ECO:0000256" key="6">
    <source>
        <dbReference type="ARBA" id="ARBA00023102"/>
    </source>
</evidence>
<comment type="similarity">
    <text evidence="2 8">Belongs to the PHP hydrolase family. HisK subfamily.</text>
</comment>
<dbReference type="InterPro" id="IPR004013">
    <property type="entry name" value="PHP_dom"/>
</dbReference>
<dbReference type="AlphaFoldDB" id="C7LQ13"/>
<dbReference type="InterPro" id="IPR016195">
    <property type="entry name" value="Pol/histidinol_Pase-like"/>
</dbReference>
<dbReference type="InterPro" id="IPR010140">
    <property type="entry name" value="Histidinol_P_phosphatase_HisJ"/>
</dbReference>
<dbReference type="KEGG" id="dba:Dbac_3423"/>
<dbReference type="UniPathway" id="UPA00031">
    <property type="reaction ID" value="UER00013"/>
</dbReference>
<evidence type="ECO:0000256" key="5">
    <source>
        <dbReference type="ARBA" id="ARBA00022801"/>
    </source>
</evidence>
<comment type="catalytic activity">
    <reaction evidence="7 8">
        <text>L-histidinol phosphate + H2O = L-histidinol + phosphate</text>
        <dbReference type="Rhea" id="RHEA:14465"/>
        <dbReference type="ChEBI" id="CHEBI:15377"/>
        <dbReference type="ChEBI" id="CHEBI:43474"/>
        <dbReference type="ChEBI" id="CHEBI:57699"/>
        <dbReference type="ChEBI" id="CHEBI:57980"/>
        <dbReference type="EC" id="3.1.3.15"/>
    </reaction>
</comment>
<dbReference type="GO" id="GO:0005737">
    <property type="term" value="C:cytoplasm"/>
    <property type="evidence" value="ECO:0007669"/>
    <property type="project" value="TreeGrafter"/>
</dbReference>
<dbReference type="Proteomes" id="UP000002216">
    <property type="component" value="Chromosome"/>
</dbReference>
<evidence type="ECO:0000256" key="3">
    <source>
        <dbReference type="ARBA" id="ARBA00013085"/>
    </source>
</evidence>
<evidence type="ECO:0000256" key="2">
    <source>
        <dbReference type="ARBA" id="ARBA00009152"/>
    </source>
</evidence>
<evidence type="ECO:0000256" key="7">
    <source>
        <dbReference type="ARBA" id="ARBA00049158"/>
    </source>
</evidence>
<dbReference type="NCBIfam" id="TIGR01856">
    <property type="entry name" value="hisJ_fam"/>
    <property type="match status" value="1"/>
</dbReference>
<dbReference type="STRING" id="525897.Dbac_3423"/>
<sequence length="284" mass="31621">MRKISLHGGHSGQYCDHARDTLADIVEAYHLAGFECVGLSEHMPPFGDAGLYPDEVELGRSAGWMEARFALYVAEARELARNYKDRMRILVGMESEWYPGCARWVADLRRYHGLDYVVGSVHHVKGVCFDFSRDAYDKASAICGGTSRMYAAYFDEQLEMLRETRPEVVGHFDLIRLHDPDYLQTLALPEVWERVMCNLEWLRDAGAILDINARALLKGQPEPYVCAPILDAAAKLGIGVAYGDDAHGVADVGYGFEQVEEVLAARNMKGPEAFGDGVLRNLCG</sequence>
<keyword evidence="6 8" id="KW-0368">Histidine biosynthesis</keyword>
<dbReference type="eggNOG" id="COG1387">
    <property type="taxonomic scope" value="Bacteria"/>
</dbReference>
<dbReference type="Pfam" id="PF02811">
    <property type="entry name" value="PHP"/>
    <property type="match status" value="1"/>
</dbReference>
<dbReference type="PANTHER" id="PTHR21039">
    <property type="entry name" value="HISTIDINOL PHOSPHATASE-RELATED"/>
    <property type="match status" value="1"/>
</dbReference>
<evidence type="ECO:0000256" key="1">
    <source>
        <dbReference type="ARBA" id="ARBA00004970"/>
    </source>
</evidence>
<protein>
    <recommendedName>
        <fullName evidence="3 8">Histidinol-phosphatase</fullName>
        <shortName evidence="8">HolPase</shortName>
        <ecNumber evidence="3 8">3.1.3.15</ecNumber>
    </recommendedName>
</protein>
<dbReference type="GO" id="GO:0004401">
    <property type="term" value="F:histidinol-phosphatase activity"/>
    <property type="evidence" value="ECO:0007669"/>
    <property type="project" value="UniProtKB-UniRule"/>
</dbReference>
<evidence type="ECO:0000256" key="8">
    <source>
        <dbReference type="RuleBase" id="RU366003"/>
    </source>
</evidence>
<dbReference type="HOGENOM" id="CLU_054611_0_1_7"/>
<feature type="domain" description="PHP" evidence="9">
    <location>
        <begin position="10"/>
        <end position="213"/>
    </location>
</feature>
<evidence type="ECO:0000259" key="9">
    <source>
        <dbReference type="Pfam" id="PF02811"/>
    </source>
</evidence>
<dbReference type="RefSeq" id="WP_015775582.1">
    <property type="nucleotide sequence ID" value="NC_013173.1"/>
</dbReference>
<dbReference type="PANTHER" id="PTHR21039:SF0">
    <property type="entry name" value="HISTIDINOL-PHOSPHATASE"/>
    <property type="match status" value="1"/>
</dbReference>
<dbReference type="Gene3D" id="3.20.20.140">
    <property type="entry name" value="Metal-dependent hydrolases"/>
    <property type="match status" value="1"/>
</dbReference>
<evidence type="ECO:0000256" key="4">
    <source>
        <dbReference type="ARBA" id="ARBA00022605"/>
    </source>
</evidence>
<organism evidence="10 11">
    <name type="scientific">Desulfomicrobium baculatum (strain DSM 4028 / VKM B-1378 / X)</name>
    <name type="common">Desulfovibrio baculatus</name>
    <dbReference type="NCBI Taxonomy" id="525897"/>
    <lineage>
        <taxon>Bacteria</taxon>
        <taxon>Pseudomonadati</taxon>
        <taxon>Thermodesulfobacteriota</taxon>
        <taxon>Desulfovibrionia</taxon>
        <taxon>Desulfovibrionales</taxon>
        <taxon>Desulfomicrobiaceae</taxon>
        <taxon>Desulfomicrobium</taxon>
    </lineage>
</organism>
<keyword evidence="4 8" id="KW-0028">Amino-acid biosynthesis</keyword>
<name>C7LQ13_DESBD</name>
<dbReference type="EMBL" id="CP001629">
    <property type="protein sequence ID" value="ACU91495.1"/>
    <property type="molecule type" value="Genomic_DNA"/>
</dbReference>